<evidence type="ECO:0000256" key="10">
    <source>
        <dbReference type="PROSITE-ProRule" id="PRU00282"/>
    </source>
</evidence>
<dbReference type="InterPro" id="IPR045315">
    <property type="entry name" value="Mtm1-like"/>
</dbReference>
<proteinExistence type="inferred from homology"/>
<keyword evidence="9 10" id="KW-0472">Membrane</keyword>
<dbReference type="Proteomes" id="UP001153365">
    <property type="component" value="Unassembled WGS sequence"/>
</dbReference>
<dbReference type="InterPro" id="IPR023395">
    <property type="entry name" value="MCP_dom_sf"/>
</dbReference>
<evidence type="ECO:0000256" key="8">
    <source>
        <dbReference type="ARBA" id="ARBA00023128"/>
    </source>
</evidence>
<evidence type="ECO:0000256" key="5">
    <source>
        <dbReference type="ARBA" id="ARBA00022737"/>
    </source>
</evidence>
<feature type="repeat" description="Solcar" evidence="10">
    <location>
        <begin position="186"/>
        <end position="288"/>
    </location>
</feature>
<accession>A0AAV0BRC2</accession>
<keyword evidence="3 11" id="KW-0813">Transport</keyword>
<feature type="repeat" description="Solcar" evidence="10">
    <location>
        <begin position="38"/>
        <end position="159"/>
    </location>
</feature>
<protein>
    <submittedName>
        <fullName evidence="13">Solute carrier family 25 member 39</fullName>
    </submittedName>
</protein>
<evidence type="ECO:0000256" key="11">
    <source>
        <dbReference type="RuleBase" id="RU000488"/>
    </source>
</evidence>
<keyword evidence="5" id="KW-0677">Repeat</keyword>
<dbReference type="InterPro" id="IPR018108">
    <property type="entry name" value="MCP_transmembrane"/>
</dbReference>
<dbReference type="GO" id="GO:0005743">
    <property type="term" value="C:mitochondrial inner membrane"/>
    <property type="evidence" value="ECO:0007669"/>
    <property type="project" value="UniProtKB-SubCell"/>
</dbReference>
<dbReference type="Pfam" id="PF00153">
    <property type="entry name" value="Mito_carr"/>
    <property type="match status" value="3"/>
</dbReference>
<dbReference type="PANTHER" id="PTHR45760:SF2">
    <property type="entry name" value="FI19922P1-RELATED"/>
    <property type="match status" value="1"/>
</dbReference>
<keyword evidence="7" id="KW-1133">Transmembrane helix</keyword>
<feature type="repeat" description="Solcar" evidence="10">
    <location>
        <begin position="309"/>
        <end position="402"/>
    </location>
</feature>
<dbReference type="GO" id="GO:1990542">
    <property type="term" value="P:mitochondrial transmembrane transport"/>
    <property type="evidence" value="ECO:0007669"/>
    <property type="project" value="InterPro"/>
</dbReference>
<evidence type="ECO:0000256" key="4">
    <source>
        <dbReference type="ARBA" id="ARBA00022692"/>
    </source>
</evidence>
<evidence type="ECO:0000256" key="7">
    <source>
        <dbReference type="ARBA" id="ARBA00022989"/>
    </source>
</evidence>
<organism evidence="13 14">
    <name type="scientific">Phakopsora pachyrhizi</name>
    <name type="common">Asian soybean rust disease fungus</name>
    <dbReference type="NCBI Taxonomy" id="170000"/>
    <lineage>
        <taxon>Eukaryota</taxon>
        <taxon>Fungi</taxon>
        <taxon>Dikarya</taxon>
        <taxon>Basidiomycota</taxon>
        <taxon>Pucciniomycotina</taxon>
        <taxon>Pucciniomycetes</taxon>
        <taxon>Pucciniales</taxon>
        <taxon>Phakopsoraceae</taxon>
        <taxon>Phakopsora</taxon>
    </lineage>
</organism>
<evidence type="ECO:0000313" key="14">
    <source>
        <dbReference type="Proteomes" id="UP001153365"/>
    </source>
</evidence>
<dbReference type="AlphaFoldDB" id="A0AAV0BRC2"/>
<keyword evidence="4 10" id="KW-0812">Transmembrane</keyword>
<reference evidence="13" key="1">
    <citation type="submission" date="2022-06" db="EMBL/GenBank/DDBJ databases">
        <authorList>
            <consortium name="SYNGENTA / RWTH Aachen University"/>
        </authorList>
    </citation>
    <scope>NUCLEOTIDE SEQUENCE</scope>
</reference>
<evidence type="ECO:0000256" key="9">
    <source>
        <dbReference type="ARBA" id="ARBA00023136"/>
    </source>
</evidence>
<sequence length="407" mass="44455">MERIKQADRSNSVKHQDHGKRSLVSSEVDSVEREFRSLKQVHKVTAACFGGLLTSLMMTPMDVVKTRLQTQNTQINSFDTSYINPKTTSGATRNSSSTIRSCPDLIRPSASTSGIIDSVVQIIRFEGVRSLWKGLGPALVISVPAQAAYMFGYDSLRKTLQSIDPNYSNTTSSDKSELFMSISLYQAALVPLASGAIARSTIAIFFSPLELIRTKLQSSPAPLLMSRAFLNQNHHQLNSSPSHIVKALLILIRSSGFKSLYAGLPATLWRDVPFSAIYWTGYETMRRLISRDGGGGFGESDLKSTSVRRLATESFIAGSLSGSIAAVLTNGFDVIKTRRQAQEGVVKGQASSRRVGTLRMIVEIGRKEGFRDGLMKGLSPRLAKIVPSCGIMIASYEGLARVFAKYI</sequence>
<dbReference type="SUPFAM" id="SSF103506">
    <property type="entry name" value="Mitochondrial carrier"/>
    <property type="match status" value="1"/>
</dbReference>
<evidence type="ECO:0000256" key="12">
    <source>
        <dbReference type="SAM" id="MobiDB-lite"/>
    </source>
</evidence>
<keyword evidence="8" id="KW-0496">Mitochondrion</keyword>
<comment type="caution">
    <text evidence="13">The sequence shown here is derived from an EMBL/GenBank/DDBJ whole genome shotgun (WGS) entry which is preliminary data.</text>
</comment>
<evidence type="ECO:0000256" key="1">
    <source>
        <dbReference type="ARBA" id="ARBA00004448"/>
    </source>
</evidence>
<keyword evidence="14" id="KW-1185">Reference proteome</keyword>
<dbReference type="PANTHER" id="PTHR45760">
    <property type="entry name" value="FI19922P1-RELATED"/>
    <property type="match status" value="1"/>
</dbReference>
<dbReference type="Gene3D" id="1.50.40.10">
    <property type="entry name" value="Mitochondrial carrier domain"/>
    <property type="match status" value="2"/>
</dbReference>
<name>A0AAV0BRC2_PHAPC</name>
<evidence type="ECO:0000256" key="2">
    <source>
        <dbReference type="ARBA" id="ARBA00006375"/>
    </source>
</evidence>
<evidence type="ECO:0000256" key="6">
    <source>
        <dbReference type="ARBA" id="ARBA00022792"/>
    </source>
</evidence>
<feature type="region of interest" description="Disordered" evidence="12">
    <location>
        <begin position="1"/>
        <end position="26"/>
    </location>
</feature>
<gene>
    <name evidence="13" type="ORF">PPACK8108_LOCUS24304</name>
</gene>
<evidence type="ECO:0000256" key="3">
    <source>
        <dbReference type="ARBA" id="ARBA00022448"/>
    </source>
</evidence>
<evidence type="ECO:0000313" key="13">
    <source>
        <dbReference type="EMBL" id="CAH7689265.1"/>
    </source>
</evidence>
<comment type="similarity">
    <text evidence="2 11">Belongs to the mitochondrial carrier (TC 2.A.29) family.</text>
</comment>
<comment type="subcellular location">
    <subcellularLocation>
        <location evidence="1">Mitochondrion inner membrane</location>
        <topology evidence="1">Multi-pass membrane protein</topology>
    </subcellularLocation>
</comment>
<keyword evidence="6" id="KW-0999">Mitochondrion inner membrane</keyword>
<dbReference type="PROSITE" id="PS50920">
    <property type="entry name" value="SOLCAR"/>
    <property type="match status" value="3"/>
</dbReference>
<dbReference type="EMBL" id="CALTRL010006056">
    <property type="protein sequence ID" value="CAH7689265.1"/>
    <property type="molecule type" value="Genomic_DNA"/>
</dbReference>